<feature type="compositionally biased region" description="Basic and acidic residues" evidence="1">
    <location>
        <begin position="70"/>
        <end position="81"/>
    </location>
</feature>
<dbReference type="Pfam" id="PF20149">
    <property type="entry name" value="DUF6532"/>
    <property type="match status" value="1"/>
</dbReference>
<keyword evidence="4" id="KW-1185">Reference proteome</keyword>
<feature type="region of interest" description="Disordered" evidence="1">
    <location>
        <begin position="608"/>
        <end position="660"/>
    </location>
</feature>
<feature type="compositionally biased region" description="Low complexity" evidence="1">
    <location>
        <begin position="192"/>
        <end position="207"/>
    </location>
</feature>
<dbReference type="EMBL" id="ML122313">
    <property type="protein sequence ID" value="RPD53918.1"/>
    <property type="molecule type" value="Genomic_DNA"/>
</dbReference>
<feature type="compositionally biased region" description="Polar residues" evidence="1">
    <location>
        <begin position="240"/>
        <end position="260"/>
    </location>
</feature>
<evidence type="ECO:0000313" key="3">
    <source>
        <dbReference type="EMBL" id="RPD53918.1"/>
    </source>
</evidence>
<reference evidence="3" key="1">
    <citation type="journal article" date="2018" name="Genome Biol. Evol.">
        <title>Genomics and development of Lentinus tigrinus, a white-rot wood-decaying mushroom with dimorphic fruiting bodies.</title>
        <authorList>
            <person name="Wu B."/>
            <person name="Xu Z."/>
            <person name="Knudson A."/>
            <person name="Carlson A."/>
            <person name="Chen N."/>
            <person name="Kovaka S."/>
            <person name="LaButti K."/>
            <person name="Lipzen A."/>
            <person name="Pennachio C."/>
            <person name="Riley R."/>
            <person name="Schakwitz W."/>
            <person name="Umezawa K."/>
            <person name="Ohm R.A."/>
            <person name="Grigoriev I.V."/>
            <person name="Nagy L.G."/>
            <person name="Gibbons J."/>
            <person name="Hibbett D."/>
        </authorList>
    </citation>
    <scope>NUCLEOTIDE SEQUENCE [LARGE SCALE GENOMIC DNA]</scope>
    <source>
        <strain evidence="3">ALCF2SS1-6</strain>
    </source>
</reference>
<evidence type="ECO:0000259" key="2">
    <source>
        <dbReference type="Pfam" id="PF20149"/>
    </source>
</evidence>
<feature type="compositionally biased region" description="Basic and acidic residues" evidence="1">
    <location>
        <begin position="145"/>
        <end position="156"/>
    </location>
</feature>
<feature type="region of interest" description="Disordered" evidence="1">
    <location>
        <begin position="70"/>
        <end position="271"/>
    </location>
</feature>
<dbReference type="OrthoDB" id="2803003at2759"/>
<name>A0A5C2RQI6_9APHY</name>
<feature type="compositionally biased region" description="Polar residues" evidence="1">
    <location>
        <begin position="157"/>
        <end position="167"/>
    </location>
</feature>
<dbReference type="Proteomes" id="UP000313359">
    <property type="component" value="Unassembled WGS sequence"/>
</dbReference>
<accession>A0A5C2RQI6</accession>
<feature type="region of interest" description="Disordered" evidence="1">
    <location>
        <begin position="1"/>
        <end position="48"/>
    </location>
</feature>
<feature type="domain" description="DUF6532" evidence="2">
    <location>
        <begin position="434"/>
        <end position="587"/>
    </location>
</feature>
<feature type="compositionally biased region" description="Acidic residues" evidence="1">
    <location>
        <begin position="636"/>
        <end position="660"/>
    </location>
</feature>
<evidence type="ECO:0000256" key="1">
    <source>
        <dbReference type="SAM" id="MobiDB-lite"/>
    </source>
</evidence>
<sequence length="660" mass="73079">MSQSANSSRPRRAKANLHPGKIVLDQKTPRRSSAEVAQERAALEAEHQQLLKKQEEAMKALADLEARLLEAKERSQQESTRRPTVRQSARKPAALPQALTAAEKVAAKTPASGRVTASADTRSTPTPDAPAKKNVPKPKRIPKLTRADFEAYRDAQKTQMRPTQQENVEPLAGQKRVLEESLTDGSGDRDTGITTPPSKKGKTGTPSATATSTDPLPLRQPGSESYSSLLPTPSLVEPASPTSISLVATDSTASTNTLRTTETDSDPEEAGIIERFGGYGEDETDEQLQADRHDLQRSQDRGKAGRSTAQAYWRFRRDKMRANGPREVHETKGILARRIWLAFSLVRNATSVNKAATTTNNAEDDGTSNQSLKALQPILGDTIGRFTYHFIPKLINTIGNSASGPWRLYGFNLVGAMRDHAAEVWPGIDIDISPRHAFYDLAKQKISDYRAAMGTEAIHAVSKFMSSRRFTGSDDRKEWVQWALDPKTFPFRYERVEKTANGEKKYGIYQNKLILYTLGYHLKRIQLPAQTIRDHPCNALALATTAVERALRTWETGEHKKPRGEAGKFSDKNWGKSANEYLTSINNISDEKWDKILAKAEQYARGLVNDSDDNESEYGDYDAGDIPAGSGRALVEDCDDDDDDDDVEMGPECDEDDENH</sequence>
<feature type="compositionally biased region" description="Basic residues" evidence="1">
    <location>
        <begin position="134"/>
        <end position="143"/>
    </location>
</feature>
<feature type="compositionally biased region" description="Polar residues" evidence="1">
    <location>
        <begin position="222"/>
        <end position="231"/>
    </location>
</feature>
<feature type="compositionally biased region" description="Basic and acidic residues" evidence="1">
    <location>
        <begin position="37"/>
        <end position="48"/>
    </location>
</feature>
<organism evidence="3 4">
    <name type="scientific">Lentinus tigrinus ALCF2SS1-6</name>
    <dbReference type="NCBI Taxonomy" id="1328759"/>
    <lineage>
        <taxon>Eukaryota</taxon>
        <taxon>Fungi</taxon>
        <taxon>Dikarya</taxon>
        <taxon>Basidiomycota</taxon>
        <taxon>Agaricomycotina</taxon>
        <taxon>Agaricomycetes</taxon>
        <taxon>Polyporales</taxon>
        <taxon>Polyporaceae</taxon>
        <taxon>Lentinus</taxon>
    </lineage>
</organism>
<proteinExistence type="predicted"/>
<dbReference type="AlphaFoldDB" id="A0A5C2RQI6"/>
<evidence type="ECO:0000313" key="4">
    <source>
        <dbReference type="Proteomes" id="UP000313359"/>
    </source>
</evidence>
<feature type="compositionally biased region" description="Acidic residues" evidence="1">
    <location>
        <begin position="610"/>
        <end position="623"/>
    </location>
</feature>
<gene>
    <name evidence="3" type="ORF">L227DRAFT_567631</name>
</gene>
<dbReference type="InterPro" id="IPR045341">
    <property type="entry name" value="DUF6532"/>
</dbReference>
<protein>
    <recommendedName>
        <fullName evidence="2">DUF6532 domain-containing protein</fullName>
    </recommendedName>
</protein>